<reference evidence="1 2" key="1">
    <citation type="journal article" date="2019" name="Int. J. Syst. Evol. Microbiol.">
        <title>The Global Catalogue of Microorganisms (GCM) 10K type strain sequencing project: providing services to taxonomists for standard genome sequencing and annotation.</title>
        <authorList>
            <consortium name="The Broad Institute Genomics Platform"/>
            <consortium name="The Broad Institute Genome Sequencing Center for Infectious Disease"/>
            <person name="Wu L."/>
            <person name="Ma J."/>
        </authorList>
    </citation>
    <scope>NUCLEOTIDE SEQUENCE [LARGE SCALE GENOMIC DNA]</scope>
    <source>
        <strain evidence="1 2">JCM 3380</strain>
    </source>
</reference>
<keyword evidence="2" id="KW-1185">Reference proteome</keyword>
<accession>A0ABN0TYE3</accession>
<evidence type="ECO:0000313" key="2">
    <source>
        <dbReference type="Proteomes" id="UP001500416"/>
    </source>
</evidence>
<comment type="caution">
    <text evidence="1">The sequence shown here is derived from an EMBL/GenBank/DDBJ whole genome shotgun (WGS) entry which is preliminary data.</text>
</comment>
<gene>
    <name evidence="1" type="ORF">GCM10010492_35030</name>
</gene>
<proteinExistence type="predicted"/>
<name>A0ABN0TYE3_9PSEU</name>
<organism evidence="1 2">
    <name type="scientific">Saccharothrix mutabilis subsp. mutabilis</name>
    <dbReference type="NCBI Taxonomy" id="66855"/>
    <lineage>
        <taxon>Bacteria</taxon>
        <taxon>Bacillati</taxon>
        <taxon>Actinomycetota</taxon>
        <taxon>Actinomycetes</taxon>
        <taxon>Pseudonocardiales</taxon>
        <taxon>Pseudonocardiaceae</taxon>
        <taxon>Saccharothrix</taxon>
    </lineage>
</organism>
<dbReference type="EMBL" id="BAAABU010000006">
    <property type="protein sequence ID" value="GAA0233183.1"/>
    <property type="molecule type" value="Genomic_DNA"/>
</dbReference>
<protein>
    <submittedName>
        <fullName evidence="1">Uncharacterized protein</fullName>
    </submittedName>
</protein>
<sequence length="246" mass="25672">MSGFSSAPGAGLVSRLRVCRPGEQLLWATARSAFYLDVEGLDEVGNPRGSLLGRGARAVGRGVGEFAVEFVGSVVFGPSEGDSGNNNKPVADHLVFGPGPGCLAHQAVPAIGTPGQRHGSVWTLTAQRLVVSRVVAAKTEPEPEKSFLGKTMSFGKSVVDFGVDVAKIVAGSYHDYGPNTSGEPVVVPEMAVVHEFPRGQIGGVGPSERKGKPCLRVSFVDGSGVDFVFAQPEFVQRAVELTNGAR</sequence>
<evidence type="ECO:0000313" key="1">
    <source>
        <dbReference type="EMBL" id="GAA0233183.1"/>
    </source>
</evidence>
<dbReference type="RefSeq" id="WP_343934892.1">
    <property type="nucleotide sequence ID" value="NZ_BAAABU010000006.1"/>
</dbReference>
<dbReference type="Proteomes" id="UP001500416">
    <property type="component" value="Unassembled WGS sequence"/>
</dbReference>